<dbReference type="InterPro" id="IPR013424">
    <property type="entry name" value="Ice-binding_C"/>
</dbReference>
<dbReference type="EMBL" id="JAENIK010000011">
    <property type="protein sequence ID" value="MBK1817035.1"/>
    <property type="molecule type" value="Genomic_DNA"/>
</dbReference>
<sequence length="225" mass="24060">MIRPILLAACFVVSGAVAQAAQIIFTINGVVTESTVSGYAASDPISIIFVANSSIENTWPPAGGDYQWSEEETSEPEIFSHVSFTGSSGVWTRPSAPESGLGVFDNVADDIFWSAGLDEASAQTGLTIGTEPVTYILAQGRVEDSPFVYGTDPVTIEDYFSSYMGTHDLTPYPPGTESYIQLLNGQRITFEVADFNITTVPEPSSCAILLGGLVLSAFHRRRSSV</sequence>
<feature type="signal peptide" evidence="1">
    <location>
        <begin position="1"/>
        <end position="20"/>
    </location>
</feature>
<evidence type="ECO:0000313" key="3">
    <source>
        <dbReference type="EMBL" id="MBK1817035.1"/>
    </source>
</evidence>
<accession>A0A934R7T0</accession>
<evidence type="ECO:0000313" key="4">
    <source>
        <dbReference type="Proteomes" id="UP000600139"/>
    </source>
</evidence>
<name>A0A934R7T0_9BACT</name>
<feature type="chain" id="PRO_5036838175" evidence="1">
    <location>
        <begin position="21"/>
        <end position="225"/>
    </location>
</feature>
<dbReference type="AlphaFoldDB" id="A0A934R7T0"/>
<dbReference type="NCBIfam" id="TIGR02595">
    <property type="entry name" value="PEP_CTERM"/>
    <property type="match status" value="1"/>
</dbReference>
<dbReference type="Pfam" id="PF07589">
    <property type="entry name" value="PEP-CTERM"/>
    <property type="match status" value="1"/>
</dbReference>
<protein>
    <submittedName>
        <fullName evidence="3">PEP-CTERM sorting domain-containing protein</fullName>
    </submittedName>
</protein>
<dbReference type="Proteomes" id="UP000600139">
    <property type="component" value="Unassembled WGS sequence"/>
</dbReference>
<gene>
    <name evidence="3" type="ORF">JIN84_15530</name>
</gene>
<proteinExistence type="predicted"/>
<keyword evidence="1" id="KW-0732">Signal</keyword>
<evidence type="ECO:0000256" key="1">
    <source>
        <dbReference type="SAM" id="SignalP"/>
    </source>
</evidence>
<feature type="domain" description="Ice-binding protein C-terminal" evidence="2">
    <location>
        <begin position="199"/>
        <end position="222"/>
    </location>
</feature>
<keyword evidence="4" id="KW-1185">Reference proteome</keyword>
<dbReference type="RefSeq" id="WP_200351957.1">
    <property type="nucleotide sequence ID" value="NZ_BAABHZ010000006.1"/>
</dbReference>
<comment type="caution">
    <text evidence="3">The sequence shown here is derived from an EMBL/GenBank/DDBJ whole genome shotgun (WGS) entry which is preliminary data.</text>
</comment>
<evidence type="ECO:0000259" key="2">
    <source>
        <dbReference type="Pfam" id="PF07589"/>
    </source>
</evidence>
<organism evidence="3 4">
    <name type="scientific">Luteolibacter yonseiensis</name>
    <dbReference type="NCBI Taxonomy" id="1144680"/>
    <lineage>
        <taxon>Bacteria</taxon>
        <taxon>Pseudomonadati</taxon>
        <taxon>Verrucomicrobiota</taxon>
        <taxon>Verrucomicrobiia</taxon>
        <taxon>Verrucomicrobiales</taxon>
        <taxon>Verrucomicrobiaceae</taxon>
        <taxon>Luteolibacter</taxon>
    </lineage>
</organism>
<reference evidence="3" key="1">
    <citation type="submission" date="2021-01" db="EMBL/GenBank/DDBJ databases">
        <title>Modified the classification status of verrucomicrobia.</title>
        <authorList>
            <person name="Feng X."/>
        </authorList>
    </citation>
    <scope>NUCLEOTIDE SEQUENCE</scope>
    <source>
        <strain evidence="3">JCM 18052</strain>
    </source>
</reference>